<proteinExistence type="predicted"/>
<evidence type="ECO:0000313" key="1">
    <source>
        <dbReference type="EMBL" id="KAJ2898208.1"/>
    </source>
</evidence>
<comment type="caution">
    <text evidence="1">The sequence shown here is derived from an EMBL/GenBank/DDBJ whole genome shotgun (WGS) entry which is preliminary data.</text>
</comment>
<evidence type="ECO:0000313" key="2">
    <source>
        <dbReference type="Proteomes" id="UP001139981"/>
    </source>
</evidence>
<organism evidence="1 2">
    <name type="scientific">Coemansia aciculifera</name>
    <dbReference type="NCBI Taxonomy" id="417176"/>
    <lineage>
        <taxon>Eukaryota</taxon>
        <taxon>Fungi</taxon>
        <taxon>Fungi incertae sedis</taxon>
        <taxon>Zoopagomycota</taxon>
        <taxon>Kickxellomycotina</taxon>
        <taxon>Kickxellomycetes</taxon>
        <taxon>Kickxellales</taxon>
        <taxon>Kickxellaceae</taxon>
        <taxon>Coemansia</taxon>
    </lineage>
</organism>
<reference evidence="1" key="1">
    <citation type="submission" date="2022-07" db="EMBL/GenBank/DDBJ databases">
        <title>Phylogenomic reconstructions and comparative analyses of Kickxellomycotina fungi.</title>
        <authorList>
            <person name="Reynolds N.K."/>
            <person name="Stajich J.E."/>
            <person name="Barry K."/>
            <person name="Grigoriev I.V."/>
            <person name="Crous P."/>
            <person name="Smith M.E."/>
        </authorList>
    </citation>
    <scope>NUCLEOTIDE SEQUENCE</scope>
    <source>
        <strain evidence="1">CBS 190363</strain>
    </source>
</reference>
<dbReference type="EMBL" id="JANBVB010000073">
    <property type="protein sequence ID" value="KAJ2898208.1"/>
    <property type="molecule type" value="Genomic_DNA"/>
</dbReference>
<protein>
    <submittedName>
        <fullName evidence="1">Uncharacterized protein</fullName>
    </submittedName>
</protein>
<name>A0ACC1M7B5_9FUNG</name>
<keyword evidence="2" id="KW-1185">Reference proteome</keyword>
<sequence length="674" mass="70490">MATPVGILTVSDKCSRGQALDTSGPALRRLLEEEEKTASGQQRWSIVATLVVPDDRALIAQTVRDWCDVTSDGRPRCRLVVITGGTGISPTDVTVEAISPLFTKQLPSLATAMVVGSLKITPMAALSQVAAGVVGESIVVAVPGSKKGSVENLQQILGVLPHAVDTARAHTGTRHLHSSTGQPIEITAPLPLALCGCSRPDEEHSAVQLTDSVLSNDLDGSVARRARKSPYPMIPVDEALRLVLSHMPEPSAVELSLQDIREGQIIAADVIAREDVPGYPAAVMDGYAVIAADGPGTYTVRGSATAGGATKGLGPLQPGEVVRVATGAPIPPGADAVVMVEDTQLVESLGSDGDESVIRILESGRVVSGQHIRKVGHDLGKGSVVIAAGSAITAVGGEIGALAVSGHAKFSVYAMPRIAVLSTGDEVVDTLSPHAGDNVLEYGAIRDCNRPALLAALASLGCPTLDLGIVKDDPDVLAQTMTRALDTCQGIITTGGVSMGERDWLKPVVEQRLQGKIMFGRVAMKPSKPTTFATLPDGGRFVFALPGNPVSALVAFHMFAAPAIRKLAGYHLFSLEKESEMKSCLRPSLVAVYEGQDISLDRVRPEYLRAALTWSGSASKWIVRVVDQQQQSSRVASMLHANALISLPCGTAQKPIVRAGEAVTAIIIAAPHIK</sequence>
<accession>A0ACC1M7B5</accession>
<gene>
    <name evidence="1" type="ORF">IWW38_001467</name>
</gene>
<dbReference type="Proteomes" id="UP001139981">
    <property type="component" value="Unassembled WGS sequence"/>
</dbReference>